<dbReference type="Pfam" id="PF03610">
    <property type="entry name" value="EIIA-man"/>
    <property type="match status" value="1"/>
</dbReference>
<dbReference type="CDD" id="cd00006">
    <property type="entry name" value="PTS_IIA_man"/>
    <property type="match status" value="1"/>
</dbReference>
<evidence type="ECO:0000313" key="10">
    <source>
        <dbReference type="Proteomes" id="UP001220377"/>
    </source>
</evidence>
<name>A0ABY7WQT6_9LACO</name>
<dbReference type="PANTHER" id="PTHR33799:SF1">
    <property type="entry name" value="PTS SYSTEM MANNOSE-SPECIFIC EIIAB COMPONENT-RELATED"/>
    <property type="match status" value="1"/>
</dbReference>
<dbReference type="InterPro" id="IPR036662">
    <property type="entry name" value="PTS_EIIA_man-typ_sf"/>
</dbReference>
<protein>
    <submittedName>
        <fullName evidence="9">PTS sugar transporter subunit IIA</fullName>
    </submittedName>
</protein>
<dbReference type="Proteomes" id="UP001220377">
    <property type="component" value="Chromosome"/>
</dbReference>
<evidence type="ECO:0000256" key="3">
    <source>
        <dbReference type="ARBA" id="ARBA00022490"/>
    </source>
</evidence>
<comment type="subcellular location">
    <subcellularLocation>
        <location evidence="1">Cytoplasm</location>
    </subcellularLocation>
</comment>
<dbReference type="Gene3D" id="3.40.50.510">
    <property type="entry name" value="Phosphotransferase system, mannose-type IIA component"/>
    <property type="match status" value="1"/>
</dbReference>
<evidence type="ECO:0000256" key="6">
    <source>
        <dbReference type="ARBA" id="ARBA00022683"/>
    </source>
</evidence>
<sequence length="128" mass="13938">MSELVLISHGQFCEELKKSAEMIMGPQDDIHTVALLPSEGPEDFRAKFEKVTADLDDFMVFADLMGGTPCNVAARILMEGKGSYELYAGMNLPMLISYINGAMLGTEPDLMGETKAGVVHVNDVLPKK</sequence>
<evidence type="ECO:0000313" key="9">
    <source>
        <dbReference type="EMBL" id="WDF82544.1"/>
    </source>
</evidence>
<keyword evidence="5" id="KW-0808">Transferase</keyword>
<dbReference type="SUPFAM" id="SSF53062">
    <property type="entry name" value="PTS system fructose IIA component-like"/>
    <property type="match status" value="1"/>
</dbReference>
<keyword evidence="2" id="KW-0813">Transport</keyword>
<evidence type="ECO:0000256" key="5">
    <source>
        <dbReference type="ARBA" id="ARBA00022679"/>
    </source>
</evidence>
<evidence type="ECO:0000259" key="8">
    <source>
        <dbReference type="PROSITE" id="PS51096"/>
    </source>
</evidence>
<dbReference type="InterPro" id="IPR033887">
    <property type="entry name" value="PTS_IIA_man"/>
</dbReference>
<evidence type="ECO:0000256" key="2">
    <source>
        <dbReference type="ARBA" id="ARBA00022448"/>
    </source>
</evidence>
<keyword evidence="7" id="KW-0418">Kinase</keyword>
<gene>
    <name evidence="9" type="ORF">PQ472_11720</name>
</gene>
<dbReference type="InterPro" id="IPR051471">
    <property type="entry name" value="Bacterial_PTS_sugar_comp"/>
</dbReference>
<dbReference type="PROSITE" id="PS51096">
    <property type="entry name" value="PTS_EIIA_TYPE_4"/>
    <property type="match status" value="1"/>
</dbReference>
<proteinExistence type="predicted"/>
<dbReference type="InterPro" id="IPR004701">
    <property type="entry name" value="PTS_EIIA_man-typ"/>
</dbReference>
<organism evidence="9 10">
    <name type="scientific">Lacticaseibacillus pabuli</name>
    <dbReference type="NCBI Taxonomy" id="3025672"/>
    <lineage>
        <taxon>Bacteria</taxon>
        <taxon>Bacillati</taxon>
        <taxon>Bacillota</taxon>
        <taxon>Bacilli</taxon>
        <taxon>Lactobacillales</taxon>
        <taxon>Lactobacillaceae</taxon>
        <taxon>Lacticaseibacillus</taxon>
    </lineage>
</organism>
<evidence type="ECO:0000256" key="4">
    <source>
        <dbReference type="ARBA" id="ARBA00022597"/>
    </source>
</evidence>
<keyword evidence="6" id="KW-0598">Phosphotransferase system</keyword>
<dbReference type="PANTHER" id="PTHR33799">
    <property type="entry name" value="PTS PERMEASE-RELATED-RELATED"/>
    <property type="match status" value="1"/>
</dbReference>
<feature type="domain" description="PTS EIIA type-4" evidence="8">
    <location>
        <begin position="1"/>
        <end position="128"/>
    </location>
</feature>
<keyword evidence="3" id="KW-0963">Cytoplasm</keyword>
<dbReference type="RefSeq" id="WP_274260072.1">
    <property type="nucleotide sequence ID" value="NZ_CP117884.1"/>
</dbReference>
<dbReference type="EMBL" id="CP117884">
    <property type="protein sequence ID" value="WDF82544.1"/>
    <property type="molecule type" value="Genomic_DNA"/>
</dbReference>
<evidence type="ECO:0000256" key="1">
    <source>
        <dbReference type="ARBA" id="ARBA00004496"/>
    </source>
</evidence>
<evidence type="ECO:0000256" key="7">
    <source>
        <dbReference type="ARBA" id="ARBA00022777"/>
    </source>
</evidence>
<keyword evidence="4 9" id="KW-0762">Sugar transport</keyword>
<accession>A0ABY7WQT6</accession>
<reference evidence="9 10" key="1">
    <citation type="submission" date="2023-02" db="EMBL/GenBank/DDBJ databases">
        <title>Genome sequence of Lacticaseibacillus sp. KACC 23028.</title>
        <authorList>
            <person name="Kim S."/>
            <person name="Heo J."/>
            <person name="Kwon S.-W."/>
        </authorList>
    </citation>
    <scope>NUCLEOTIDE SEQUENCE [LARGE SCALE GENOMIC DNA]</scope>
    <source>
        <strain evidence="9 10">KACC 23028</strain>
    </source>
</reference>
<keyword evidence="10" id="KW-1185">Reference proteome</keyword>